<name>A0A7E4VU48_PANRE</name>
<reference evidence="2" key="1">
    <citation type="journal article" date="2013" name="Genetics">
        <title>The draft genome and transcriptome of Panagrellus redivivus are shaped by the harsh demands of a free-living lifestyle.</title>
        <authorList>
            <person name="Srinivasan J."/>
            <person name="Dillman A.R."/>
            <person name="Macchietto M.G."/>
            <person name="Heikkinen L."/>
            <person name="Lakso M."/>
            <person name="Fracchia K.M."/>
            <person name="Antoshechkin I."/>
            <person name="Mortazavi A."/>
            <person name="Wong G."/>
            <person name="Sternberg P.W."/>
        </authorList>
    </citation>
    <scope>NUCLEOTIDE SEQUENCE [LARGE SCALE GENOMIC DNA]</scope>
    <source>
        <strain evidence="2">MT8872</strain>
    </source>
</reference>
<keyword evidence="1" id="KW-0812">Transmembrane</keyword>
<keyword evidence="1" id="KW-1133">Transmembrane helix</keyword>
<dbReference type="WBParaSite" id="Pan_g24219.t1">
    <property type="protein sequence ID" value="Pan_g24219.t1"/>
    <property type="gene ID" value="Pan_g24219"/>
</dbReference>
<feature type="transmembrane region" description="Helical" evidence="1">
    <location>
        <begin position="12"/>
        <end position="32"/>
    </location>
</feature>
<dbReference type="AlphaFoldDB" id="A0A7E4VU48"/>
<accession>A0A7E4VU48</accession>
<sequence>MQRELRLLYPMTVLYVSNFLYIAYFVLCDYWINTQNPFSRNAEWTAYVASDAYDLNSCYVIMITSREVRVAVLKFLKVYLLAKKR</sequence>
<keyword evidence="2" id="KW-1185">Reference proteome</keyword>
<keyword evidence="1" id="KW-0472">Membrane</keyword>
<organism evidence="2 3">
    <name type="scientific">Panagrellus redivivus</name>
    <name type="common">Microworm</name>
    <dbReference type="NCBI Taxonomy" id="6233"/>
    <lineage>
        <taxon>Eukaryota</taxon>
        <taxon>Metazoa</taxon>
        <taxon>Ecdysozoa</taxon>
        <taxon>Nematoda</taxon>
        <taxon>Chromadorea</taxon>
        <taxon>Rhabditida</taxon>
        <taxon>Tylenchina</taxon>
        <taxon>Panagrolaimomorpha</taxon>
        <taxon>Panagrolaimoidea</taxon>
        <taxon>Panagrolaimidae</taxon>
        <taxon>Panagrellus</taxon>
    </lineage>
</organism>
<protein>
    <submittedName>
        <fullName evidence="3">G_PROTEIN_RECEP_F1_2 domain-containing protein</fullName>
    </submittedName>
</protein>
<evidence type="ECO:0000313" key="2">
    <source>
        <dbReference type="Proteomes" id="UP000492821"/>
    </source>
</evidence>
<proteinExistence type="predicted"/>
<dbReference type="Proteomes" id="UP000492821">
    <property type="component" value="Unassembled WGS sequence"/>
</dbReference>
<reference evidence="3" key="2">
    <citation type="submission" date="2020-10" db="UniProtKB">
        <authorList>
            <consortium name="WormBaseParasite"/>
        </authorList>
    </citation>
    <scope>IDENTIFICATION</scope>
</reference>
<evidence type="ECO:0000256" key="1">
    <source>
        <dbReference type="SAM" id="Phobius"/>
    </source>
</evidence>
<evidence type="ECO:0000313" key="3">
    <source>
        <dbReference type="WBParaSite" id="Pan_g24219.t1"/>
    </source>
</evidence>